<dbReference type="Proteomes" id="UP000321085">
    <property type="component" value="Unassembled WGS sequence"/>
</dbReference>
<evidence type="ECO:0000313" key="2">
    <source>
        <dbReference type="Proteomes" id="UP000321085"/>
    </source>
</evidence>
<dbReference type="EMBL" id="BJYU01000249">
    <property type="protein sequence ID" value="GEO18809.1"/>
    <property type="molecule type" value="Genomic_DNA"/>
</dbReference>
<gene>
    <name evidence="1" type="ORF">MAE02_65050</name>
</gene>
<proteinExistence type="predicted"/>
<evidence type="ECO:0000313" key="1">
    <source>
        <dbReference type="EMBL" id="GEO18809.1"/>
    </source>
</evidence>
<reference evidence="1 2" key="1">
    <citation type="submission" date="2019-07" db="EMBL/GenBank/DDBJ databases">
        <title>Whole genome shotgun sequence of Microvirga aerophila NBRC 106136.</title>
        <authorList>
            <person name="Hosoyama A."/>
            <person name="Uohara A."/>
            <person name="Ohji S."/>
            <person name="Ichikawa N."/>
        </authorList>
    </citation>
    <scope>NUCLEOTIDE SEQUENCE [LARGE SCALE GENOMIC DNA]</scope>
    <source>
        <strain evidence="1 2">NBRC 106136</strain>
    </source>
</reference>
<organism evidence="1 2">
    <name type="scientific">Microvirga aerophila</name>
    <dbReference type="NCBI Taxonomy" id="670291"/>
    <lineage>
        <taxon>Bacteria</taxon>
        <taxon>Pseudomonadati</taxon>
        <taxon>Pseudomonadota</taxon>
        <taxon>Alphaproteobacteria</taxon>
        <taxon>Hyphomicrobiales</taxon>
        <taxon>Methylobacteriaceae</taxon>
        <taxon>Microvirga</taxon>
    </lineage>
</organism>
<protein>
    <submittedName>
        <fullName evidence="1">Uncharacterized protein</fullName>
    </submittedName>
</protein>
<keyword evidence="2" id="KW-1185">Reference proteome</keyword>
<dbReference type="AlphaFoldDB" id="A0A512C3L3"/>
<comment type="caution">
    <text evidence="1">The sequence shown here is derived from an EMBL/GenBank/DDBJ whole genome shotgun (WGS) entry which is preliminary data.</text>
</comment>
<accession>A0A512C3L3</accession>
<name>A0A512C3L3_9HYPH</name>
<sequence length="126" mass="13939">MGDDKDLDLDELLGTLSGALAEPEGKPWPELNLVPRSGVYVMDTINVAAIGKRTGLSSPPLQTALGYQWQPSATGSGVIEPLKGQPRFSCRCWRGIQGLLRRPWELMGLEHLRERRVEPCTGDQER</sequence>